<comment type="caution">
    <text evidence="1">The sequence shown here is derived from an EMBL/GenBank/DDBJ whole genome shotgun (WGS) entry which is preliminary data.</text>
</comment>
<organism evidence="1 2">
    <name type="scientific">Adineta steineri</name>
    <dbReference type="NCBI Taxonomy" id="433720"/>
    <lineage>
        <taxon>Eukaryota</taxon>
        <taxon>Metazoa</taxon>
        <taxon>Spiralia</taxon>
        <taxon>Gnathifera</taxon>
        <taxon>Rotifera</taxon>
        <taxon>Eurotatoria</taxon>
        <taxon>Bdelloidea</taxon>
        <taxon>Adinetida</taxon>
        <taxon>Adinetidae</taxon>
        <taxon>Adineta</taxon>
    </lineage>
</organism>
<dbReference type="Proteomes" id="UP000663868">
    <property type="component" value="Unassembled WGS sequence"/>
</dbReference>
<evidence type="ECO:0000313" key="1">
    <source>
        <dbReference type="EMBL" id="CAF4397456.1"/>
    </source>
</evidence>
<sequence>RSIYSITVKDWLEEFPVDAINHPIELAHACLLTLEEIFEFLKENFKKIQWNLHHVDAIINGMFLLEAKAKRNGGGKSNKELNKITPRFNKKKQGEQIAIIIRLLCHELSRVILDRLTNTNDRILFQEFLYKTIIANFCTELEFHVTPNNSFDADQNFPDNSSITNPST</sequence>
<evidence type="ECO:0000313" key="2">
    <source>
        <dbReference type="Proteomes" id="UP000663868"/>
    </source>
</evidence>
<accession>A0A820NWX8</accession>
<feature type="non-terminal residue" evidence="1">
    <location>
        <position position="1"/>
    </location>
</feature>
<dbReference type="AlphaFoldDB" id="A0A820NWX8"/>
<dbReference type="EMBL" id="CAJOBB010024021">
    <property type="protein sequence ID" value="CAF4397456.1"/>
    <property type="molecule type" value="Genomic_DNA"/>
</dbReference>
<name>A0A820NWX8_9BILA</name>
<protein>
    <submittedName>
        <fullName evidence="1">Uncharacterized protein</fullName>
    </submittedName>
</protein>
<feature type="non-terminal residue" evidence="1">
    <location>
        <position position="168"/>
    </location>
</feature>
<dbReference type="Gene3D" id="1.20.920.30">
    <property type="match status" value="1"/>
</dbReference>
<proteinExistence type="predicted"/>
<gene>
    <name evidence="1" type="ORF">KXQ929_LOCUS50823</name>
</gene>
<reference evidence="1" key="1">
    <citation type="submission" date="2021-02" db="EMBL/GenBank/DDBJ databases">
        <authorList>
            <person name="Nowell W R."/>
        </authorList>
    </citation>
    <scope>NUCLEOTIDE SEQUENCE</scope>
</reference>